<reference evidence="1 3" key="1">
    <citation type="journal article" date="2016" name="Sci. Rep.">
        <title>Serotype IV Streptococcus agalactiae ST-452 has arisen from large genomic recombination events between CC23 and the hypervirulent CC17 lineages.</title>
        <authorList>
            <person name="Campisi E."/>
            <person name="Rinaudo C.D."/>
            <person name="Donati C."/>
            <person name="Barucco M."/>
            <person name="Torricelli G."/>
            <person name="Edwards M.S."/>
            <person name="Baker C.J."/>
            <person name="Margarit I."/>
            <person name="Rosini R."/>
        </authorList>
    </citation>
    <scope>NUCLEOTIDE SEQUENCE [LARGE SCALE GENOMIC DNA]</scope>
    <source>
        <strain evidence="1 3">CZ-PW-140</strain>
    </source>
</reference>
<dbReference type="Proteomes" id="UP000093122">
    <property type="component" value="Unassembled WGS sequence"/>
</dbReference>
<sequence>MSGYQGMAVAPIIKGKVDYNSVAVISAATDSSNYKDLIGAVSSAQPHQSSTQLKSADKFLKDVQSHDKWTVTQLSGYSQSAYMLKLGAQYHIPTTVFNGWFRYSTLNEDEKNSWLSILNIL</sequence>
<dbReference type="Proteomes" id="UP000256718">
    <property type="component" value="Unassembled WGS sequence"/>
</dbReference>
<gene>
    <name evidence="1" type="ORF">AX245_02365</name>
    <name evidence="2" type="ORF">C4618_12690</name>
</gene>
<proteinExistence type="predicted"/>
<evidence type="ECO:0000313" key="3">
    <source>
        <dbReference type="Proteomes" id="UP000093122"/>
    </source>
</evidence>
<protein>
    <submittedName>
        <fullName evidence="1">Uncharacterized protein</fullName>
    </submittedName>
</protein>
<comment type="caution">
    <text evidence="1">The sequence shown here is derived from an EMBL/GenBank/DDBJ whole genome shotgun (WGS) entry which is preliminary data.</text>
</comment>
<dbReference type="EMBL" id="MAWT01000001">
    <property type="protein sequence ID" value="OCM72839.1"/>
    <property type="molecule type" value="Genomic_DNA"/>
</dbReference>
<evidence type="ECO:0000313" key="2">
    <source>
        <dbReference type="EMBL" id="RDY74804.1"/>
    </source>
</evidence>
<organism evidence="1 3">
    <name type="scientific">Streptococcus agalactiae</name>
    <dbReference type="NCBI Taxonomy" id="1311"/>
    <lineage>
        <taxon>Bacteria</taxon>
        <taxon>Bacillati</taxon>
        <taxon>Bacillota</taxon>
        <taxon>Bacilli</taxon>
        <taxon>Lactobacillales</taxon>
        <taxon>Streptococcaceae</taxon>
        <taxon>Streptococcus</taxon>
    </lineage>
</organism>
<accession>A0A0H1HZA3</accession>
<evidence type="ECO:0000313" key="1">
    <source>
        <dbReference type="EMBL" id="OCM72839.1"/>
    </source>
</evidence>
<dbReference type="AlphaFoldDB" id="A0A0H1HZA3"/>
<dbReference type="EMBL" id="QHGZ01000256">
    <property type="protein sequence ID" value="RDY74804.1"/>
    <property type="molecule type" value="Genomic_DNA"/>
</dbReference>
<reference evidence="2 4" key="2">
    <citation type="journal article" date="2018" name="Emerg. Microbes Infect.">
        <title>Phenotypic and molecular analysis of nontypeable Group B streptococci: identification of cps2a and hybrid cps2a/cps5 Group B streptococcal capsule gene clusters.</title>
        <authorList>
            <person name="Alhhazmi A."/>
            <person name="Tyrrell G.J."/>
        </authorList>
    </citation>
    <scope>NUCLEOTIDE SEQUENCE [LARGE SCALE GENOMIC DNA]</scope>
    <source>
        <strain evidence="2 4">PLGBS17</strain>
    </source>
</reference>
<evidence type="ECO:0000313" key="4">
    <source>
        <dbReference type="Proteomes" id="UP000256718"/>
    </source>
</evidence>
<name>A0A0H1HZA3_STRAG</name>